<comment type="catalytic activity">
    <reaction evidence="8">
        <text>L-threonyl-[protein] + ATP = O-phospho-L-threonyl-[protein] + ADP + H(+)</text>
        <dbReference type="Rhea" id="RHEA:46608"/>
        <dbReference type="Rhea" id="RHEA-COMP:11060"/>
        <dbReference type="Rhea" id="RHEA-COMP:11605"/>
        <dbReference type="ChEBI" id="CHEBI:15378"/>
        <dbReference type="ChEBI" id="CHEBI:30013"/>
        <dbReference type="ChEBI" id="CHEBI:30616"/>
        <dbReference type="ChEBI" id="CHEBI:61977"/>
        <dbReference type="ChEBI" id="CHEBI:456216"/>
        <dbReference type="EC" id="2.7.11.1"/>
    </reaction>
</comment>
<organism evidence="11 12">
    <name type="scientific">Tolypocladium paradoxum</name>
    <dbReference type="NCBI Taxonomy" id="94208"/>
    <lineage>
        <taxon>Eukaryota</taxon>
        <taxon>Fungi</taxon>
        <taxon>Dikarya</taxon>
        <taxon>Ascomycota</taxon>
        <taxon>Pezizomycotina</taxon>
        <taxon>Sordariomycetes</taxon>
        <taxon>Hypocreomycetidae</taxon>
        <taxon>Hypocreales</taxon>
        <taxon>Ophiocordycipitaceae</taxon>
        <taxon>Tolypocladium</taxon>
    </lineage>
</organism>
<evidence type="ECO:0000313" key="11">
    <source>
        <dbReference type="EMBL" id="POR34529.1"/>
    </source>
</evidence>
<feature type="domain" description="Protein kinase" evidence="10">
    <location>
        <begin position="129"/>
        <end position="383"/>
    </location>
</feature>
<evidence type="ECO:0000256" key="4">
    <source>
        <dbReference type="ARBA" id="ARBA00013948"/>
    </source>
</evidence>
<reference evidence="11 12" key="1">
    <citation type="submission" date="2018-01" db="EMBL/GenBank/DDBJ databases">
        <title>Harnessing the power of phylogenomics to disentangle the directionality and signatures of interkingdom host jumping in the parasitic fungal genus Tolypocladium.</title>
        <authorList>
            <person name="Quandt C.A."/>
            <person name="Patterson W."/>
            <person name="Spatafora J.W."/>
        </authorList>
    </citation>
    <scope>NUCLEOTIDE SEQUENCE [LARGE SCALE GENOMIC DNA]</scope>
    <source>
        <strain evidence="11 12">NRBC 100945</strain>
    </source>
</reference>
<dbReference type="OrthoDB" id="4062651at2759"/>
<accession>A0A2S4KWF8</accession>
<comment type="caution">
    <text evidence="11">The sequence shown here is derived from an EMBL/GenBank/DDBJ whole genome shotgun (WGS) entry which is preliminary data.</text>
</comment>
<evidence type="ECO:0000259" key="10">
    <source>
        <dbReference type="PROSITE" id="PS50011"/>
    </source>
</evidence>
<evidence type="ECO:0000256" key="6">
    <source>
        <dbReference type="ARBA" id="ARBA00030980"/>
    </source>
</evidence>
<protein>
    <recommendedName>
        <fullName evidence="5">EKC/KEOPS complex subunit BUD32</fullName>
        <ecNumber evidence="3">2.7.11.1</ecNumber>
    </recommendedName>
    <alternativeName>
        <fullName evidence="6 7">Atypical Serine/threonine protein kinase BUD32</fullName>
    </alternativeName>
    <alternativeName>
        <fullName evidence="4">EKC/KEOPS complex subunit bud32</fullName>
    </alternativeName>
</protein>
<evidence type="ECO:0000256" key="8">
    <source>
        <dbReference type="ARBA" id="ARBA00047899"/>
    </source>
</evidence>
<dbReference type="Proteomes" id="UP000237481">
    <property type="component" value="Unassembled WGS sequence"/>
</dbReference>
<comment type="catalytic activity">
    <reaction evidence="9">
        <text>L-seryl-[protein] + ATP = O-phospho-L-seryl-[protein] + ADP + H(+)</text>
        <dbReference type="Rhea" id="RHEA:17989"/>
        <dbReference type="Rhea" id="RHEA-COMP:9863"/>
        <dbReference type="Rhea" id="RHEA-COMP:11604"/>
        <dbReference type="ChEBI" id="CHEBI:15378"/>
        <dbReference type="ChEBI" id="CHEBI:29999"/>
        <dbReference type="ChEBI" id="CHEBI:30616"/>
        <dbReference type="ChEBI" id="CHEBI:83421"/>
        <dbReference type="ChEBI" id="CHEBI:456216"/>
        <dbReference type="EC" id="2.7.11.1"/>
    </reaction>
</comment>
<comment type="subunit">
    <text evidence="2">Component of the EKC/KEOPS complex composed of at least BUD32, CGI121, GON7, KAE1 and PCC1; the whole complex dimerizes.</text>
</comment>
<keyword evidence="11" id="KW-0418">Kinase</keyword>
<evidence type="ECO:0000256" key="2">
    <source>
        <dbReference type="ARBA" id="ARBA00011534"/>
    </source>
</evidence>
<proteinExistence type="predicted"/>
<evidence type="ECO:0000313" key="12">
    <source>
        <dbReference type="Proteomes" id="UP000237481"/>
    </source>
</evidence>
<dbReference type="PANTHER" id="PTHR44167">
    <property type="entry name" value="OVARIAN-SPECIFIC SERINE/THREONINE-PROTEIN KINASE LOK-RELATED"/>
    <property type="match status" value="1"/>
</dbReference>
<keyword evidence="12" id="KW-1185">Reference proteome</keyword>
<gene>
    <name evidence="11" type="ORF">TPAR_05245</name>
</gene>
<sequence length="420" mass="46536">MQRQSAAVSQHREGIVLAAALAGALDECGRCQLDLRRPSARCLQQVVLRCATAPLGRLSLADTDDNGSLESWASVRVMLGSLLRIPCRQLAWWRSGHAASFAPQGPSNRLYPFHRRKMSRSIIFPPRSITRRTFLSQGATGWIYKVEEGIVLKYPLTGNNDLAKENTAYDIFEAHHPCPFVIQSFLRLPNAIFLPLFSGGNLQKRLESNQLRGPRNSFLAVLRLEPIPLVERWAMELSGAVAWLESLGLVHGDLRPENLLLDGEDHLKLTDFDCVKEIGTDASGNSPPWARLLGPEAGDRTGTWGVNGPQTEQFAVGSLLYCMAHGCEPFQKEALEQDLDIVRLLKHMEFPELGHGLLDGIIYQCWRGRYASLELLAKETAGLPGAIELPRATILGSSYIAEQRKRCQRLVGEGLVGETK</sequence>
<dbReference type="SMART" id="SM00220">
    <property type="entry name" value="S_TKc"/>
    <property type="match status" value="1"/>
</dbReference>
<evidence type="ECO:0000256" key="3">
    <source>
        <dbReference type="ARBA" id="ARBA00012513"/>
    </source>
</evidence>
<dbReference type="PANTHER" id="PTHR44167:SF30">
    <property type="entry name" value="PHOSPHORYLASE KINASE"/>
    <property type="match status" value="1"/>
</dbReference>
<evidence type="ECO:0000256" key="7">
    <source>
        <dbReference type="ARBA" id="ARBA00033194"/>
    </source>
</evidence>
<dbReference type="STRING" id="94208.A0A2S4KWF8"/>
<dbReference type="InterPro" id="IPR000719">
    <property type="entry name" value="Prot_kinase_dom"/>
</dbReference>
<dbReference type="GO" id="GO:0044773">
    <property type="term" value="P:mitotic DNA damage checkpoint signaling"/>
    <property type="evidence" value="ECO:0007669"/>
    <property type="project" value="TreeGrafter"/>
</dbReference>
<dbReference type="GO" id="GO:0005634">
    <property type="term" value="C:nucleus"/>
    <property type="evidence" value="ECO:0007669"/>
    <property type="project" value="TreeGrafter"/>
</dbReference>
<dbReference type="PROSITE" id="PS00109">
    <property type="entry name" value="PROTEIN_KINASE_TYR"/>
    <property type="match status" value="1"/>
</dbReference>
<dbReference type="Pfam" id="PF00069">
    <property type="entry name" value="Pkinase"/>
    <property type="match status" value="1"/>
</dbReference>
<dbReference type="InterPro" id="IPR008266">
    <property type="entry name" value="Tyr_kinase_AS"/>
</dbReference>
<dbReference type="GO" id="GO:0005524">
    <property type="term" value="F:ATP binding"/>
    <property type="evidence" value="ECO:0007669"/>
    <property type="project" value="InterPro"/>
</dbReference>
<evidence type="ECO:0000256" key="5">
    <source>
        <dbReference type="ARBA" id="ARBA00019973"/>
    </source>
</evidence>
<dbReference type="EMBL" id="PKSG01000515">
    <property type="protein sequence ID" value="POR34529.1"/>
    <property type="molecule type" value="Genomic_DNA"/>
</dbReference>
<dbReference type="PROSITE" id="PS50011">
    <property type="entry name" value="PROTEIN_KINASE_DOM"/>
    <property type="match status" value="1"/>
</dbReference>
<evidence type="ECO:0000256" key="9">
    <source>
        <dbReference type="ARBA" id="ARBA00048679"/>
    </source>
</evidence>
<dbReference type="Gene3D" id="1.10.510.10">
    <property type="entry name" value="Transferase(Phosphotransferase) domain 1"/>
    <property type="match status" value="1"/>
</dbReference>
<dbReference type="AlphaFoldDB" id="A0A2S4KWF8"/>
<comment type="function">
    <text evidence="1">Component of the EKC/KEOPS complex that is required for the formation of a threonylcarbamoyl group on adenosine at position 37 (t(6)A37) in tRNAs that read codons beginning with adenine. The complex is probably involved in the transfer of the threonylcarbamoyl moiety of threonylcarbamoyl-AMP (TC-AMP) to the N6 group of A37. BUD32 has ATPase activity in the context of the EKC/KEOPS complex and likely plays a supporting role to the catalytic subunit KAE1. The EKC/KEOPS complex also promotes both telomere uncapping and telomere elongation. The complex is required for efficient recruitment of transcriptional coactivators.</text>
</comment>
<dbReference type="SUPFAM" id="SSF56112">
    <property type="entry name" value="Protein kinase-like (PK-like)"/>
    <property type="match status" value="1"/>
</dbReference>
<dbReference type="InterPro" id="IPR011009">
    <property type="entry name" value="Kinase-like_dom_sf"/>
</dbReference>
<evidence type="ECO:0000256" key="1">
    <source>
        <dbReference type="ARBA" id="ARBA00003747"/>
    </source>
</evidence>
<dbReference type="GO" id="GO:0004674">
    <property type="term" value="F:protein serine/threonine kinase activity"/>
    <property type="evidence" value="ECO:0007669"/>
    <property type="project" value="UniProtKB-EC"/>
</dbReference>
<keyword evidence="11" id="KW-0808">Transferase</keyword>
<name>A0A2S4KWF8_9HYPO</name>
<dbReference type="EC" id="2.7.11.1" evidence="3"/>